<dbReference type="Gene3D" id="1.10.260.40">
    <property type="entry name" value="lambda repressor-like DNA-binding domains"/>
    <property type="match status" value="1"/>
</dbReference>
<dbReference type="EMBL" id="BMLK01000010">
    <property type="protein sequence ID" value="GGN51527.1"/>
    <property type="molecule type" value="Genomic_DNA"/>
</dbReference>
<keyword evidence="1" id="KW-0238">DNA-binding</keyword>
<comment type="caution">
    <text evidence="3">The sequence shown here is derived from an EMBL/GenBank/DDBJ whole genome shotgun (WGS) entry which is preliminary data.</text>
</comment>
<dbReference type="InterPro" id="IPR050807">
    <property type="entry name" value="TransReg_Diox_bact_type"/>
</dbReference>
<dbReference type="Pfam" id="PF01381">
    <property type="entry name" value="HTH_3"/>
    <property type="match status" value="1"/>
</dbReference>
<dbReference type="PANTHER" id="PTHR46797:SF1">
    <property type="entry name" value="METHYLPHOSPHONATE SYNTHASE"/>
    <property type="match status" value="1"/>
</dbReference>
<dbReference type="RefSeq" id="WP_188819941.1">
    <property type="nucleotide sequence ID" value="NZ_BMLK01000010.1"/>
</dbReference>
<dbReference type="InterPro" id="IPR001387">
    <property type="entry name" value="Cro/C1-type_HTH"/>
</dbReference>
<dbReference type="PANTHER" id="PTHR46797">
    <property type="entry name" value="HTH-TYPE TRANSCRIPTIONAL REGULATOR"/>
    <property type="match status" value="1"/>
</dbReference>
<protein>
    <submittedName>
        <fullName evidence="3">Transcriptional regulator</fullName>
    </submittedName>
</protein>
<dbReference type="InterPro" id="IPR010982">
    <property type="entry name" value="Lambda_DNA-bd_dom_sf"/>
</dbReference>
<proteinExistence type="predicted"/>
<dbReference type="CDD" id="cd00093">
    <property type="entry name" value="HTH_XRE"/>
    <property type="match status" value="1"/>
</dbReference>
<reference evidence="4" key="1">
    <citation type="journal article" date="2019" name="Int. J. Syst. Evol. Microbiol.">
        <title>The Global Catalogue of Microorganisms (GCM) 10K type strain sequencing project: providing services to taxonomists for standard genome sequencing and annotation.</title>
        <authorList>
            <consortium name="The Broad Institute Genomics Platform"/>
            <consortium name="The Broad Institute Genome Sequencing Center for Infectious Disease"/>
            <person name="Wu L."/>
            <person name="Ma J."/>
        </authorList>
    </citation>
    <scope>NUCLEOTIDE SEQUENCE [LARGE SCALE GENOMIC DNA]</scope>
    <source>
        <strain evidence="4">CGMCC 1.6784</strain>
    </source>
</reference>
<name>A0ABQ2JNX3_9SPHN</name>
<gene>
    <name evidence="3" type="ORF">GCM10011349_24120</name>
</gene>
<keyword evidence="4" id="KW-1185">Reference proteome</keyword>
<evidence type="ECO:0000313" key="4">
    <source>
        <dbReference type="Proteomes" id="UP000605099"/>
    </source>
</evidence>
<dbReference type="SUPFAM" id="SSF47413">
    <property type="entry name" value="lambda repressor-like DNA-binding domains"/>
    <property type="match status" value="1"/>
</dbReference>
<evidence type="ECO:0000256" key="1">
    <source>
        <dbReference type="ARBA" id="ARBA00023125"/>
    </source>
</evidence>
<dbReference type="Proteomes" id="UP000605099">
    <property type="component" value="Unassembled WGS sequence"/>
</dbReference>
<dbReference type="SMART" id="SM00530">
    <property type="entry name" value="HTH_XRE"/>
    <property type="match status" value="1"/>
</dbReference>
<evidence type="ECO:0000259" key="2">
    <source>
        <dbReference type="PROSITE" id="PS50943"/>
    </source>
</evidence>
<evidence type="ECO:0000313" key="3">
    <source>
        <dbReference type="EMBL" id="GGN51527.1"/>
    </source>
</evidence>
<accession>A0ABQ2JNX3</accession>
<dbReference type="PROSITE" id="PS50943">
    <property type="entry name" value="HTH_CROC1"/>
    <property type="match status" value="1"/>
</dbReference>
<feature type="domain" description="HTH cro/C1-type" evidence="2">
    <location>
        <begin position="14"/>
        <end position="69"/>
    </location>
</feature>
<organism evidence="3 4">
    <name type="scientific">Novosphingobium indicum</name>
    <dbReference type="NCBI Taxonomy" id="462949"/>
    <lineage>
        <taxon>Bacteria</taxon>
        <taxon>Pseudomonadati</taxon>
        <taxon>Pseudomonadota</taxon>
        <taxon>Alphaproteobacteria</taxon>
        <taxon>Sphingomonadales</taxon>
        <taxon>Sphingomonadaceae</taxon>
        <taxon>Novosphingobium</taxon>
    </lineage>
</organism>
<sequence>MVQPDICIVFGKNVRRIRRAKDMSQEALADLANVHRTYISGIERGSGRNPTIRAAAQIAIALEVPVAALFEDLPKPSETK</sequence>